<accession>A0ABD0MY17</accession>
<organism evidence="1 2">
    <name type="scientific">Cirrhinus mrigala</name>
    <name type="common">Mrigala</name>
    <dbReference type="NCBI Taxonomy" id="683832"/>
    <lineage>
        <taxon>Eukaryota</taxon>
        <taxon>Metazoa</taxon>
        <taxon>Chordata</taxon>
        <taxon>Craniata</taxon>
        <taxon>Vertebrata</taxon>
        <taxon>Euteleostomi</taxon>
        <taxon>Actinopterygii</taxon>
        <taxon>Neopterygii</taxon>
        <taxon>Teleostei</taxon>
        <taxon>Ostariophysi</taxon>
        <taxon>Cypriniformes</taxon>
        <taxon>Cyprinidae</taxon>
        <taxon>Labeoninae</taxon>
        <taxon>Labeonini</taxon>
        <taxon>Cirrhinus</taxon>
    </lineage>
</organism>
<protein>
    <submittedName>
        <fullName evidence="1">Uncharacterized protein</fullName>
    </submittedName>
</protein>
<evidence type="ECO:0000313" key="2">
    <source>
        <dbReference type="Proteomes" id="UP001529510"/>
    </source>
</evidence>
<feature type="non-terminal residue" evidence="1">
    <location>
        <position position="74"/>
    </location>
</feature>
<proteinExistence type="predicted"/>
<reference evidence="1 2" key="1">
    <citation type="submission" date="2024-05" db="EMBL/GenBank/DDBJ databases">
        <title>Genome sequencing and assembly of Indian major carp, Cirrhinus mrigala (Hamilton, 1822).</title>
        <authorList>
            <person name="Mohindra V."/>
            <person name="Chowdhury L.M."/>
            <person name="Lal K."/>
            <person name="Jena J.K."/>
        </authorList>
    </citation>
    <scope>NUCLEOTIDE SEQUENCE [LARGE SCALE GENOMIC DNA]</scope>
    <source>
        <strain evidence="1">CM1030</strain>
        <tissue evidence="1">Blood</tissue>
    </source>
</reference>
<keyword evidence="2" id="KW-1185">Reference proteome</keyword>
<gene>
    <name evidence="1" type="ORF">M9458_049142</name>
</gene>
<comment type="caution">
    <text evidence="1">The sequence shown here is derived from an EMBL/GenBank/DDBJ whole genome shotgun (WGS) entry which is preliminary data.</text>
</comment>
<dbReference type="AlphaFoldDB" id="A0ABD0MY17"/>
<name>A0ABD0MY17_CIRMR</name>
<sequence length="74" mass="8231">GPHWRGHQWTGGDAGSVGLRLFLRPVSLPAASPARPRPLVLPPHVQFPLLLLLQELRLHAGSFLVRIPLWFLCP</sequence>
<evidence type="ECO:0000313" key="1">
    <source>
        <dbReference type="EMBL" id="KAL0154879.1"/>
    </source>
</evidence>
<feature type="non-terminal residue" evidence="1">
    <location>
        <position position="1"/>
    </location>
</feature>
<dbReference type="EMBL" id="JAMKFB020000025">
    <property type="protein sequence ID" value="KAL0154879.1"/>
    <property type="molecule type" value="Genomic_DNA"/>
</dbReference>
<dbReference type="Proteomes" id="UP001529510">
    <property type="component" value="Unassembled WGS sequence"/>
</dbReference>